<dbReference type="PANTHER" id="PTHR30069">
    <property type="entry name" value="TONB-DEPENDENT OUTER MEMBRANE RECEPTOR"/>
    <property type="match status" value="1"/>
</dbReference>
<evidence type="ECO:0000313" key="13">
    <source>
        <dbReference type="EMBL" id="PKQ69632.1"/>
    </source>
</evidence>
<dbReference type="Gene3D" id="2.40.170.20">
    <property type="entry name" value="TonB-dependent receptor, beta-barrel domain"/>
    <property type="match status" value="1"/>
</dbReference>
<dbReference type="Pfam" id="PF13715">
    <property type="entry name" value="CarbopepD_reg_2"/>
    <property type="match status" value="1"/>
</dbReference>
<dbReference type="Pfam" id="PF00593">
    <property type="entry name" value="TonB_dep_Rec_b-barrel"/>
    <property type="match status" value="1"/>
</dbReference>
<dbReference type="InterPro" id="IPR039426">
    <property type="entry name" value="TonB-dep_rcpt-like"/>
</dbReference>
<dbReference type="OrthoDB" id="1109239at2"/>
<organism evidence="13 14">
    <name type="scientific">Raineya orbicola</name>
    <dbReference type="NCBI Taxonomy" id="2016530"/>
    <lineage>
        <taxon>Bacteria</taxon>
        <taxon>Pseudomonadati</taxon>
        <taxon>Bacteroidota</taxon>
        <taxon>Cytophagia</taxon>
        <taxon>Cytophagales</taxon>
        <taxon>Raineyaceae</taxon>
        <taxon>Raineya</taxon>
    </lineage>
</organism>
<keyword evidence="7 8" id="KW-0998">Cell outer membrane</keyword>
<feature type="domain" description="TonB-dependent receptor-like beta-barrel" evidence="11">
    <location>
        <begin position="299"/>
        <end position="691"/>
    </location>
</feature>
<evidence type="ECO:0000256" key="2">
    <source>
        <dbReference type="ARBA" id="ARBA00022448"/>
    </source>
</evidence>
<dbReference type="SUPFAM" id="SSF49464">
    <property type="entry name" value="Carboxypeptidase regulatory domain-like"/>
    <property type="match status" value="1"/>
</dbReference>
<evidence type="ECO:0000256" key="4">
    <source>
        <dbReference type="ARBA" id="ARBA00022692"/>
    </source>
</evidence>
<feature type="domain" description="TonB-dependent receptor plug" evidence="12">
    <location>
        <begin position="121"/>
        <end position="224"/>
    </location>
</feature>
<evidence type="ECO:0000313" key="14">
    <source>
        <dbReference type="Proteomes" id="UP000233387"/>
    </source>
</evidence>
<dbReference type="GO" id="GO:0015344">
    <property type="term" value="F:siderophore uptake transmembrane transporter activity"/>
    <property type="evidence" value="ECO:0007669"/>
    <property type="project" value="TreeGrafter"/>
</dbReference>
<keyword evidence="5 9" id="KW-0798">TonB box</keyword>
<keyword evidence="6 8" id="KW-0472">Membrane</keyword>
<keyword evidence="10" id="KW-0732">Signal</keyword>
<evidence type="ECO:0000259" key="12">
    <source>
        <dbReference type="Pfam" id="PF07715"/>
    </source>
</evidence>
<keyword evidence="14" id="KW-1185">Reference proteome</keyword>
<accession>A0A2N3IH32</accession>
<comment type="caution">
    <text evidence="13">The sequence shown here is derived from an EMBL/GenBank/DDBJ whole genome shotgun (WGS) entry which is preliminary data.</text>
</comment>
<dbReference type="InterPro" id="IPR008969">
    <property type="entry name" value="CarboxyPept-like_regulatory"/>
</dbReference>
<name>A0A2N3IH32_9BACT</name>
<feature type="chain" id="PRO_5014600036" evidence="10">
    <location>
        <begin position="21"/>
        <end position="734"/>
    </location>
</feature>
<sequence length="734" mass="83087">MIEKYLSFLFSYCLSNFLLAQTGTLQGFVKDDLNRQAIVGAMVKLEKTNFSTITDSTGFFLIENVPIGEYTLRVQGVGILPIAKKIVINDGRNESLLLFAISENISEIVVSGTLRETETTQSPILVEVYSENFLQKNPTSNFADALQYINGVRPQITCSVCGTLGIQINGMEAPYTMVLIDGMPMVSGLGTVYGFSGIPTSLIKRVEVVKGTASTLYGSEAVAGLINIITKSPQQAEKLSADVFATSHQEYNADIAFTQKIGKFSTLLSANVFGFNSKRDVNADNFTDIPLQKRFSIFNKWQVERKDKKNTSIAWRYIYENRLGGEISFSESLRGSNQIYGESIFTKRFELLGRYDLPTSEKLSLQYSFNHHLQDAFYGNTPYQAIQSIAFAQMLWEKKLDNRNHLLAGSAFRYTFYDDNSPATATADGNSNQPSKIYLPSIFLQNETEFNPKNSLLIGLRYDYNSAHGNIFTPRLAYKFTANEDNILRFNIGKGFRIVNLFTEDHTALTGARQVVIANQLKPEESWNVSLSYEKTLLAGKNLLTWENNLFYTYFTNRILPNYEIDDNLIIYDNLQGYSVVRGWGSNLNFQSPQGLRWNLGCTLLQSFVQEQERRNQVLVSPFSATWSVSYTFAKIRTTLDWTGNLYSPMPLVQVENDFRPEKSPWYSIQNLQITTSVKEKWQIYAGVKNLLNFMPQNPLFNPQNPFSDSFDTAYGFAPLQGIRGFLGVRWHLH</sequence>
<evidence type="ECO:0000256" key="10">
    <source>
        <dbReference type="SAM" id="SignalP"/>
    </source>
</evidence>
<dbReference type="Proteomes" id="UP000233387">
    <property type="component" value="Unassembled WGS sequence"/>
</dbReference>
<dbReference type="Gene3D" id="2.60.40.1120">
    <property type="entry name" value="Carboxypeptidase-like, regulatory domain"/>
    <property type="match status" value="1"/>
</dbReference>
<keyword evidence="3 8" id="KW-1134">Transmembrane beta strand</keyword>
<keyword evidence="2 8" id="KW-0813">Transport</keyword>
<evidence type="ECO:0000256" key="3">
    <source>
        <dbReference type="ARBA" id="ARBA00022452"/>
    </source>
</evidence>
<dbReference type="SUPFAM" id="SSF56935">
    <property type="entry name" value="Porins"/>
    <property type="match status" value="1"/>
</dbReference>
<dbReference type="PANTHER" id="PTHR30069:SF57">
    <property type="entry name" value="TONB-DEPENDENT RECEPTOR"/>
    <property type="match status" value="1"/>
</dbReference>
<dbReference type="GO" id="GO:0044718">
    <property type="term" value="P:siderophore transmembrane transport"/>
    <property type="evidence" value="ECO:0007669"/>
    <property type="project" value="TreeGrafter"/>
</dbReference>
<protein>
    <submittedName>
        <fullName evidence="13">TonB-dependent Receptor Plug Domain</fullName>
    </submittedName>
</protein>
<dbReference type="PROSITE" id="PS52016">
    <property type="entry name" value="TONB_DEPENDENT_REC_3"/>
    <property type="match status" value="1"/>
</dbReference>
<evidence type="ECO:0000256" key="7">
    <source>
        <dbReference type="ARBA" id="ARBA00023237"/>
    </source>
</evidence>
<evidence type="ECO:0000256" key="8">
    <source>
        <dbReference type="PROSITE-ProRule" id="PRU01360"/>
    </source>
</evidence>
<keyword evidence="13" id="KW-0675">Receptor</keyword>
<dbReference type="EMBL" id="NKXO01000018">
    <property type="protein sequence ID" value="PKQ69632.1"/>
    <property type="molecule type" value="Genomic_DNA"/>
</dbReference>
<proteinExistence type="inferred from homology"/>
<dbReference type="InterPro" id="IPR037066">
    <property type="entry name" value="Plug_dom_sf"/>
</dbReference>
<comment type="similarity">
    <text evidence="8 9">Belongs to the TonB-dependent receptor family.</text>
</comment>
<evidence type="ECO:0000256" key="9">
    <source>
        <dbReference type="RuleBase" id="RU003357"/>
    </source>
</evidence>
<reference evidence="13 14" key="1">
    <citation type="submission" date="2017-06" db="EMBL/GenBank/DDBJ databases">
        <title>Raineya orbicola gen. nov., sp. nov. a slightly thermophilic bacterium of the phylum Bacteroidetes and the description of Raineyaceae fam. nov.</title>
        <authorList>
            <person name="Albuquerque L."/>
            <person name="Polonia A.R.M."/>
            <person name="Barroso C."/>
            <person name="Froufe H.J.C."/>
            <person name="Lage O."/>
            <person name="Lobo-Da-Cunha A."/>
            <person name="Egas C."/>
            <person name="Da Costa M.S."/>
        </authorList>
    </citation>
    <scope>NUCLEOTIDE SEQUENCE [LARGE SCALE GENOMIC DNA]</scope>
    <source>
        <strain evidence="13 14">SPSPC-11</strain>
    </source>
</reference>
<keyword evidence="4 8" id="KW-0812">Transmembrane</keyword>
<evidence type="ECO:0000256" key="6">
    <source>
        <dbReference type="ARBA" id="ARBA00023136"/>
    </source>
</evidence>
<evidence type="ECO:0000259" key="11">
    <source>
        <dbReference type="Pfam" id="PF00593"/>
    </source>
</evidence>
<dbReference type="InterPro" id="IPR036942">
    <property type="entry name" value="Beta-barrel_TonB_sf"/>
</dbReference>
<evidence type="ECO:0000256" key="5">
    <source>
        <dbReference type="ARBA" id="ARBA00023077"/>
    </source>
</evidence>
<comment type="subcellular location">
    <subcellularLocation>
        <location evidence="1 8">Cell outer membrane</location>
        <topology evidence="1 8">Multi-pass membrane protein</topology>
    </subcellularLocation>
</comment>
<dbReference type="AlphaFoldDB" id="A0A2N3IH32"/>
<dbReference type="Gene3D" id="2.170.130.10">
    <property type="entry name" value="TonB-dependent receptor, plug domain"/>
    <property type="match status" value="1"/>
</dbReference>
<evidence type="ECO:0000256" key="1">
    <source>
        <dbReference type="ARBA" id="ARBA00004571"/>
    </source>
</evidence>
<feature type="signal peptide" evidence="10">
    <location>
        <begin position="1"/>
        <end position="20"/>
    </location>
</feature>
<dbReference type="Pfam" id="PF07715">
    <property type="entry name" value="Plug"/>
    <property type="match status" value="1"/>
</dbReference>
<dbReference type="InterPro" id="IPR000531">
    <property type="entry name" value="Beta-barrel_TonB"/>
</dbReference>
<dbReference type="GO" id="GO:0009279">
    <property type="term" value="C:cell outer membrane"/>
    <property type="evidence" value="ECO:0007669"/>
    <property type="project" value="UniProtKB-SubCell"/>
</dbReference>
<gene>
    <name evidence="13" type="ORF">Rain11_1304</name>
</gene>
<dbReference type="InterPro" id="IPR012910">
    <property type="entry name" value="Plug_dom"/>
</dbReference>